<dbReference type="GO" id="GO:0005886">
    <property type="term" value="C:plasma membrane"/>
    <property type="evidence" value="ECO:0007669"/>
    <property type="project" value="TreeGrafter"/>
</dbReference>
<evidence type="ECO:0000256" key="2">
    <source>
        <dbReference type="ARBA" id="ARBA00022485"/>
    </source>
</evidence>
<feature type="domain" description="4Fe-4S ferredoxin-type" evidence="8">
    <location>
        <begin position="347"/>
        <end position="375"/>
    </location>
</feature>
<evidence type="ECO:0000256" key="5">
    <source>
        <dbReference type="ARBA" id="ARBA00023004"/>
    </source>
</evidence>
<evidence type="ECO:0000256" key="3">
    <source>
        <dbReference type="ARBA" id="ARBA00022723"/>
    </source>
</evidence>
<keyword evidence="7" id="KW-0812">Transmembrane</keyword>
<keyword evidence="2" id="KW-0004">4Fe-4S</keyword>
<reference evidence="10" key="1">
    <citation type="submission" date="2016-02" db="EMBL/GenBank/DDBJ databases">
        <authorList>
            <person name="Holder M.E."/>
            <person name="Ajami N.J."/>
            <person name="Petrosino J.F."/>
        </authorList>
    </citation>
    <scope>NUCLEOTIDE SEQUENCE [LARGE SCALE GENOMIC DNA]</scope>
    <source>
        <strain evidence="10">DSM 12838</strain>
    </source>
</reference>
<feature type="transmembrane region" description="Helical" evidence="7">
    <location>
        <begin position="79"/>
        <end position="101"/>
    </location>
</feature>
<feature type="transmembrane region" description="Helical" evidence="7">
    <location>
        <begin position="299"/>
        <end position="318"/>
    </location>
</feature>
<evidence type="ECO:0000256" key="4">
    <source>
        <dbReference type="ARBA" id="ARBA00022982"/>
    </source>
</evidence>
<feature type="transmembrane region" description="Helical" evidence="7">
    <location>
        <begin position="52"/>
        <end position="73"/>
    </location>
</feature>
<dbReference type="GO" id="GO:0046872">
    <property type="term" value="F:metal ion binding"/>
    <property type="evidence" value="ECO:0007669"/>
    <property type="project" value="UniProtKB-KW"/>
</dbReference>
<feature type="transmembrane region" description="Helical" evidence="7">
    <location>
        <begin position="27"/>
        <end position="45"/>
    </location>
</feature>
<name>A0A0X8JQ30_9BACT</name>
<evidence type="ECO:0000256" key="6">
    <source>
        <dbReference type="ARBA" id="ARBA00023014"/>
    </source>
</evidence>
<sequence>MSTIARILLFLCGMVTAAHFLRSGGPWLALAALLPPAAAFFPRLLPRPLLVLGALAATALWTSLTAHLIQWRVLTQEPWMRLAAILGTVCLAHAALTALLMRRGEADSMNGAAWVRTAAFILTAAILTLARHKAPVPLLLGERFFPASGPFWTVCFALYAGILAEWLLGPQSARARSLAWTFFSLVFFVQLALGLAGWSRFLMTGTLHLPVPALILSGPLYRGEGFFMLILFGASLLLLGSAWCSHLCYFGAWDDRLSRLAAGKPRPLPGWTCRLRAAMLVLAILVPLLLSYSGASGSTALGAAAAFGLAGILVMLLYSRRNGVMTHCTVWCPVGLVANLAGRMLPWRVRMDDGCTRCGACVKACRYNALTPADLDAGRPGLSCSLCGDCLSRCPHGFLRYKLFGFSADNSRRIFVALAAALHAAFLAVARI</sequence>
<keyword evidence="4" id="KW-0249">Electron transport</keyword>
<dbReference type="GO" id="GO:0051539">
    <property type="term" value="F:4 iron, 4 sulfur cluster binding"/>
    <property type="evidence" value="ECO:0007669"/>
    <property type="project" value="UniProtKB-KW"/>
</dbReference>
<dbReference type="STRING" id="888061.AXF15_06850"/>
<proteinExistence type="predicted"/>
<dbReference type="SUPFAM" id="SSF54862">
    <property type="entry name" value="4Fe-4S ferredoxins"/>
    <property type="match status" value="1"/>
</dbReference>
<dbReference type="KEGG" id="doa:AXF15_06850"/>
<evidence type="ECO:0000259" key="8">
    <source>
        <dbReference type="PROSITE" id="PS51379"/>
    </source>
</evidence>
<dbReference type="InterPro" id="IPR051684">
    <property type="entry name" value="Electron_Trans/Redox"/>
</dbReference>
<feature type="transmembrane region" description="Helical" evidence="7">
    <location>
        <begin position="180"/>
        <end position="201"/>
    </location>
</feature>
<evidence type="ECO:0000313" key="9">
    <source>
        <dbReference type="EMBL" id="AMD92850.1"/>
    </source>
</evidence>
<keyword evidence="10" id="KW-1185">Reference proteome</keyword>
<keyword evidence="7" id="KW-0472">Membrane</keyword>
<keyword evidence="1" id="KW-0813">Transport</keyword>
<dbReference type="PROSITE" id="PS51379">
    <property type="entry name" value="4FE4S_FER_2"/>
    <property type="match status" value="1"/>
</dbReference>
<dbReference type="Proteomes" id="UP000063964">
    <property type="component" value="Chromosome"/>
</dbReference>
<dbReference type="OrthoDB" id="9784262at2"/>
<dbReference type="RefSeq" id="WP_066605164.1">
    <property type="nucleotide sequence ID" value="NZ_CP014230.1"/>
</dbReference>
<feature type="transmembrane region" description="Helical" evidence="7">
    <location>
        <begin position="273"/>
        <end position="293"/>
    </location>
</feature>
<dbReference type="PANTHER" id="PTHR30176:SF3">
    <property type="entry name" value="FERREDOXIN-TYPE PROTEIN NAPH"/>
    <property type="match status" value="1"/>
</dbReference>
<dbReference type="InterPro" id="IPR017896">
    <property type="entry name" value="4Fe4S_Fe-S-bd"/>
</dbReference>
<dbReference type="Pfam" id="PF00037">
    <property type="entry name" value="Fer4"/>
    <property type="match status" value="1"/>
</dbReference>
<keyword evidence="7" id="KW-1133">Transmembrane helix</keyword>
<dbReference type="AlphaFoldDB" id="A0A0X8JQ30"/>
<keyword evidence="6" id="KW-0411">Iron-sulfur</keyword>
<feature type="transmembrane region" description="Helical" evidence="7">
    <location>
        <begin position="113"/>
        <end position="130"/>
    </location>
</feature>
<feature type="transmembrane region" description="Helical" evidence="7">
    <location>
        <begin position="150"/>
        <end position="168"/>
    </location>
</feature>
<dbReference type="Gene3D" id="3.30.70.20">
    <property type="match status" value="1"/>
</dbReference>
<evidence type="ECO:0000256" key="1">
    <source>
        <dbReference type="ARBA" id="ARBA00022448"/>
    </source>
</evidence>
<dbReference type="PANTHER" id="PTHR30176">
    <property type="entry name" value="FERREDOXIN-TYPE PROTEIN NAPH"/>
    <property type="match status" value="1"/>
</dbReference>
<evidence type="ECO:0000313" key="10">
    <source>
        <dbReference type="Proteomes" id="UP000063964"/>
    </source>
</evidence>
<dbReference type="EMBL" id="CP014230">
    <property type="protein sequence ID" value="AMD92850.1"/>
    <property type="molecule type" value="Genomic_DNA"/>
</dbReference>
<keyword evidence="5" id="KW-0408">Iron</keyword>
<protein>
    <recommendedName>
        <fullName evidence="8">4Fe-4S ferredoxin-type domain-containing protein</fullName>
    </recommendedName>
</protein>
<evidence type="ECO:0000256" key="7">
    <source>
        <dbReference type="SAM" id="Phobius"/>
    </source>
</evidence>
<dbReference type="Pfam" id="PF12801">
    <property type="entry name" value="Fer4_5"/>
    <property type="match status" value="1"/>
</dbReference>
<gene>
    <name evidence="9" type="ORF">AXF15_06850</name>
</gene>
<organism evidence="9 10">
    <name type="scientific">Desulfomicrobium orale DSM 12838</name>
    <dbReference type="NCBI Taxonomy" id="888061"/>
    <lineage>
        <taxon>Bacteria</taxon>
        <taxon>Pseudomonadati</taxon>
        <taxon>Thermodesulfobacteriota</taxon>
        <taxon>Desulfovibrionia</taxon>
        <taxon>Desulfovibrionales</taxon>
        <taxon>Desulfomicrobiaceae</taxon>
        <taxon>Desulfomicrobium</taxon>
    </lineage>
</organism>
<feature type="transmembrane region" description="Helical" evidence="7">
    <location>
        <begin position="226"/>
        <end position="252"/>
    </location>
</feature>
<keyword evidence="3" id="KW-0479">Metal-binding</keyword>
<accession>A0A0X8JQ30</accession>